<name>A0A6N3G2M2_EUBLI</name>
<proteinExistence type="predicted"/>
<organism evidence="1">
    <name type="scientific">Eubacterium limosum</name>
    <dbReference type="NCBI Taxonomy" id="1736"/>
    <lineage>
        <taxon>Bacteria</taxon>
        <taxon>Bacillati</taxon>
        <taxon>Bacillota</taxon>
        <taxon>Clostridia</taxon>
        <taxon>Eubacteriales</taxon>
        <taxon>Eubacteriaceae</taxon>
        <taxon>Eubacterium</taxon>
    </lineage>
</organism>
<dbReference type="AlphaFoldDB" id="A0A6N3G2M2"/>
<protein>
    <submittedName>
        <fullName evidence="1">Uncharacterized protein</fullName>
    </submittedName>
</protein>
<gene>
    <name evidence="1" type="ORF">ELLFYP34_03666</name>
</gene>
<sequence length="124" mass="14550">MSYTNDCQTDLFIKKMSTLNLSDIDHTLMADYLLKEIEGLSEFCIKTIEKYFPDNCSHLPDKSIKERFIYHANYYFGFTIDELDFLALYLQKNGNDEDHVLKKIIQESFKNATKMLETISVLID</sequence>
<dbReference type="EMBL" id="CACRTR010000016">
    <property type="protein sequence ID" value="VYU58400.1"/>
    <property type="molecule type" value="Genomic_DNA"/>
</dbReference>
<evidence type="ECO:0000313" key="1">
    <source>
        <dbReference type="EMBL" id="VYU58400.1"/>
    </source>
</evidence>
<reference evidence="1" key="1">
    <citation type="submission" date="2019-11" db="EMBL/GenBank/DDBJ databases">
        <authorList>
            <person name="Feng L."/>
        </authorList>
    </citation>
    <scope>NUCLEOTIDE SEQUENCE</scope>
    <source>
        <strain evidence="1">ElimosumLFYP34</strain>
    </source>
</reference>
<accession>A0A6N3G2M2</accession>